<dbReference type="OrthoDB" id="9813719at2"/>
<dbReference type="InterPro" id="IPR003812">
    <property type="entry name" value="Fido"/>
</dbReference>
<protein>
    <submittedName>
        <fullName evidence="5">Fic family protein</fullName>
    </submittedName>
</protein>
<feature type="region of interest" description="Disordered" evidence="3">
    <location>
        <begin position="418"/>
        <end position="437"/>
    </location>
</feature>
<sequence>MGSWEFAPWESDLDSGVPRADQRSGQYARYVPDLLNGAWLAVSPEVSRHAASVERRTRALNGAGAEGLAAIARFLLRSEAIASSQIEGIAPSAQQVALAELGQSEAVRGISEQAKLVANNMTVVREATTRLVERDAVTVDDIVDLHRSLLPDDPRHHGIRTVQNWIGRSNWSPVGAEFVPPDPARVPALMADLVDYLNSAAHAPLIQAAMVHAQFETIHPFTDGNGRVGRALIHTVLARRGLTEQAVLPVSLVLATLRDRYVDGLSCYRHESAPGSTASAAATNEWLATFIDAAAIAAAQSEQIMTAIAALRDEWAARLGAYRTSIGQRPVPRSDSAAARLLHQLPEAPVVTTATLTRIFGISFPAASAGLDELHQAKILSTKSIERGARVYLAREVLDLITLSERALASTQFDTRVASPNRGVPAVPRASSTDAST</sequence>
<dbReference type="AlphaFoldDB" id="A0A2Y8ZUA8"/>
<evidence type="ECO:0000313" key="6">
    <source>
        <dbReference type="Proteomes" id="UP000250028"/>
    </source>
</evidence>
<evidence type="ECO:0000256" key="1">
    <source>
        <dbReference type="PIRSR" id="PIRSR640198-1"/>
    </source>
</evidence>
<dbReference type="InterPro" id="IPR036597">
    <property type="entry name" value="Fido-like_dom_sf"/>
</dbReference>
<feature type="binding site" evidence="2">
    <location>
        <begin position="223"/>
        <end position="230"/>
    </location>
    <ligand>
        <name>ATP</name>
        <dbReference type="ChEBI" id="CHEBI:30616"/>
    </ligand>
</feature>
<dbReference type="Gene3D" id="1.10.3290.10">
    <property type="entry name" value="Fido-like domain"/>
    <property type="match status" value="1"/>
</dbReference>
<evidence type="ECO:0000313" key="5">
    <source>
        <dbReference type="EMBL" id="SSA35931.1"/>
    </source>
</evidence>
<dbReference type="PROSITE" id="PS51459">
    <property type="entry name" value="FIDO"/>
    <property type="match status" value="1"/>
</dbReference>
<dbReference type="SUPFAM" id="SSF140931">
    <property type="entry name" value="Fic-like"/>
    <property type="match status" value="1"/>
</dbReference>
<feature type="region of interest" description="Disordered" evidence="3">
    <location>
        <begin position="1"/>
        <end position="20"/>
    </location>
</feature>
<dbReference type="EMBL" id="UESZ01000001">
    <property type="protein sequence ID" value="SSA35931.1"/>
    <property type="molecule type" value="Genomic_DNA"/>
</dbReference>
<keyword evidence="2" id="KW-0547">Nucleotide-binding</keyword>
<keyword evidence="2" id="KW-0067">ATP-binding</keyword>
<dbReference type="GO" id="GO:0005524">
    <property type="term" value="F:ATP binding"/>
    <property type="evidence" value="ECO:0007669"/>
    <property type="project" value="UniProtKB-KW"/>
</dbReference>
<evidence type="ECO:0000256" key="3">
    <source>
        <dbReference type="SAM" id="MobiDB-lite"/>
    </source>
</evidence>
<feature type="domain" description="Fido" evidence="4">
    <location>
        <begin position="137"/>
        <end position="289"/>
    </location>
</feature>
<dbReference type="PANTHER" id="PTHR13504:SF38">
    <property type="entry name" value="FIDO DOMAIN-CONTAINING PROTEIN"/>
    <property type="match status" value="1"/>
</dbReference>
<reference evidence="6" key="1">
    <citation type="submission" date="2016-10" db="EMBL/GenBank/DDBJ databases">
        <authorList>
            <person name="Varghese N."/>
            <person name="Submissions S."/>
        </authorList>
    </citation>
    <scope>NUCLEOTIDE SEQUENCE [LARGE SCALE GENOMIC DNA]</scope>
    <source>
        <strain evidence="6">DSM 22951</strain>
    </source>
</reference>
<accession>A0A2Y8ZUA8</accession>
<dbReference type="InterPro" id="IPR040198">
    <property type="entry name" value="Fido_containing"/>
</dbReference>
<keyword evidence="6" id="KW-1185">Reference proteome</keyword>
<dbReference type="PANTHER" id="PTHR13504">
    <property type="entry name" value="FIDO DOMAIN-CONTAINING PROTEIN DDB_G0283145"/>
    <property type="match status" value="1"/>
</dbReference>
<feature type="active site" evidence="1">
    <location>
        <position position="219"/>
    </location>
</feature>
<organism evidence="5 6">
    <name type="scientific">Branchiibius hedensis</name>
    <dbReference type="NCBI Taxonomy" id="672460"/>
    <lineage>
        <taxon>Bacteria</taxon>
        <taxon>Bacillati</taxon>
        <taxon>Actinomycetota</taxon>
        <taxon>Actinomycetes</taxon>
        <taxon>Micrococcales</taxon>
        <taxon>Dermacoccaceae</taxon>
        <taxon>Branchiibius</taxon>
    </lineage>
</organism>
<dbReference type="Proteomes" id="UP000250028">
    <property type="component" value="Unassembled WGS sequence"/>
</dbReference>
<evidence type="ECO:0000259" key="4">
    <source>
        <dbReference type="PROSITE" id="PS51459"/>
    </source>
</evidence>
<dbReference type="Pfam" id="PF02661">
    <property type="entry name" value="Fic"/>
    <property type="match status" value="1"/>
</dbReference>
<proteinExistence type="predicted"/>
<evidence type="ECO:0000256" key="2">
    <source>
        <dbReference type="PIRSR" id="PIRSR640198-2"/>
    </source>
</evidence>
<name>A0A2Y8ZUA8_9MICO</name>
<gene>
    <name evidence="5" type="ORF">SAMN04489750_3309</name>
</gene>